<keyword evidence="3" id="KW-1185">Reference proteome</keyword>
<dbReference type="PROSITE" id="PS51186">
    <property type="entry name" value="GNAT"/>
    <property type="match status" value="1"/>
</dbReference>
<reference evidence="3" key="1">
    <citation type="journal article" date="2019" name="Int. J. Syst. Evol. Microbiol.">
        <title>The Global Catalogue of Microorganisms (GCM) 10K type strain sequencing project: providing services to taxonomists for standard genome sequencing and annotation.</title>
        <authorList>
            <consortium name="The Broad Institute Genomics Platform"/>
            <consortium name="The Broad Institute Genome Sequencing Center for Infectious Disease"/>
            <person name="Wu L."/>
            <person name="Ma J."/>
        </authorList>
    </citation>
    <scope>NUCLEOTIDE SEQUENCE [LARGE SCALE GENOMIC DNA]</scope>
    <source>
        <strain evidence="3">NBRC 108728</strain>
    </source>
</reference>
<dbReference type="Gene3D" id="3.40.630.30">
    <property type="match status" value="1"/>
</dbReference>
<proteinExistence type="predicted"/>
<gene>
    <name evidence="2" type="ORF">GCM10025867_37990</name>
</gene>
<feature type="domain" description="N-acetyltransferase" evidence="1">
    <location>
        <begin position="1"/>
        <end position="88"/>
    </location>
</feature>
<dbReference type="EMBL" id="AP027732">
    <property type="protein sequence ID" value="BDZ51558.1"/>
    <property type="molecule type" value="Genomic_DNA"/>
</dbReference>
<dbReference type="Pfam" id="PF13508">
    <property type="entry name" value="Acetyltransf_7"/>
    <property type="match status" value="1"/>
</dbReference>
<protein>
    <recommendedName>
        <fullName evidence="1">N-acetyltransferase domain-containing protein</fullName>
    </recommendedName>
</protein>
<organism evidence="2 3">
    <name type="scientific">Frondihabitans sucicola</name>
    <dbReference type="NCBI Taxonomy" id="1268041"/>
    <lineage>
        <taxon>Bacteria</taxon>
        <taxon>Bacillati</taxon>
        <taxon>Actinomycetota</taxon>
        <taxon>Actinomycetes</taxon>
        <taxon>Micrococcales</taxon>
        <taxon>Microbacteriaceae</taxon>
        <taxon>Frondihabitans</taxon>
    </lineage>
</organism>
<dbReference type="SUPFAM" id="SSF55729">
    <property type="entry name" value="Acyl-CoA N-acyltransferases (Nat)"/>
    <property type="match status" value="1"/>
</dbReference>
<name>A0ABM8GSV9_9MICO</name>
<evidence type="ECO:0000313" key="2">
    <source>
        <dbReference type="EMBL" id="BDZ51558.1"/>
    </source>
</evidence>
<evidence type="ECO:0000313" key="3">
    <source>
        <dbReference type="Proteomes" id="UP001321486"/>
    </source>
</evidence>
<dbReference type="Proteomes" id="UP001321486">
    <property type="component" value="Chromosome"/>
</dbReference>
<dbReference type="InterPro" id="IPR000182">
    <property type="entry name" value="GNAT_dom"/>
</dbReference>
<dbReference type="InterPro" id="IPR016181">
    <property type="entry name" value="Acyl_CoA_acyltransferase"/>
</dbReference>
<dbReference type="CDD" id="cd04301">
    <property type="entry name" value="NAT_SF"/>
    <property type="match status" value="1"/>
</dbReference>
<dbReference type="RefSeq" id="WP_350271582.1">
    <property type="nucleotide sequence ID" value="NZ_AP027732.1"/>
</dbReference>
<evidence type="ECO:0000259" key="1">
    <source>
        <dbReference type="PROSITE" id="PS51186"/>
    </source>
</evidence>
<accession>A0ABM8GSV9</accession>
<sequence>MRPEQDSQWIEHFYLATEHQGHGLGGAVLEAILSTHRDARPFRLDVLRGSAARRLYARHGFVFEHGDAVDEFWVEASTGSVPEENEEKCAKPES</sequence>